<feature type="transmembrane region" description="Helical" evidence="3">
    <location>
        <begin position="232"/>
        <end position="250"/>
    </location>
</feature>
<dbReference type="PANTHER" id="PTHR13356">
    <property type="entry name" value="OB FOLD NUCLEIC ACID BINDING PROTEIN-RELATED"/>
    <property type="match status" value="1"/>
</dbReference>
<dbReference type="InterPro" id="IPR051231">
    <property type="entry name" value="SOSS-B"/>
</dbReference>
<accession>A0A812CVH3</accession>
<dbReference type="GO" id="GO:0003677">
    <property type="term" value="F:DNA binding"/>
    <property type="evidence" value="ECO:0007669"/>
    <property type="project" value="UniProtKB-KW"/>
</dbReference>
<evidence type="ECO:0000256" key="3">
    <source>
        <dbReference type="SAM" id="Phobius"/>
    </source>
</evidence>
<dbReference type="Proteomes" id="UP000597762">
    <property type="component" value="Unassembled WGS sequence"/>
</dbReference>
<keyword evidence="3" id="KW-1133">Transmembrane helix</keyword>
<dbReference type="FunFam" id="2.40.50.140:FF:000072">
    <property type="entry name" value="SOSS complex subunit B2"/>
    <property type="match status" value="1"/>
</dbReference>
<protein>
    <submittedName>
        <fullName evidence="5">SOSS complex subunit B1-A,SOSS complex subunit B1,SOSS complex subunit B2,SOSS complex subunit B1-B,SOSS complex subunit B homolog</fullName>
    </submittedName>
</protein>
<sequence>MREISVFPAILWGLVIFFEPAVTQEEIFRCFKKNTDKPINITLNCKASQVVNVIDAKYGHNRWSACLSAVAPGDCTETMFEAEKCNKQKICKLSVNHIYSFKCGEINYFRIMYSCNEVSPLRILQNYQRTQLITTTRKISRKNLEILPSILPSTFWKRPTDSYKIDNSEKVIFAICLTVTGIALTVCLTVIVIQCCSKKRKKHNPVEMFDEISIVLTEMQHRPSGDGAPPDMTVFWSVIFFFFFFFFLSMEGHPYVQIRDIRPGLKSLNVIFIVLDIGKPTRTKDGHDVRSCKVADKSGSVNVSVWDEAGGLLQTGDICKLTKGYSSLWKGCLTLYTGKNGEITKIGEFTMQFSEVPNMSEANQEFKDLSGQRKSPPTEPPDNGSQQINQSGPNQTVASRPPQSGQTGATTGNGQMAPGTFNNRMPRPNIPRGGPAVNGRGRAVRR</sequence>
<feature type="transmembrane region" description="Helical" evidence="3">
    <location>
        <begin position="171"/>
        <end position="193"/>
    </location>
</feature>
<dbReference type="GO" id="GO:0005694">
    <property type="term" value="C:chromosome"/>
    <property type="evidence" value="ECO:0007669"/>
    <property type="project" value="UniProtKB-ARBA"/>
</dbReference>
<comment type="caution">
    <text evidence="5">The sequence shown here is derived from an EMBL/GenBank/DDBJ whole genome shotgun (WGS) entry which is preliminary data.</text>
</comment>
<evidence type="ECO:0000313" key="6">
    <source>
        <dbReference type="Proteomes" id="UP000597762"/>
    </source>
</evidence>
<gene>
    <name evidence="5" type="ORF">SPHA_42299</name>
</gene>
<dbReference type="AlphaFoldDB" id="A0A812CVH3"/>
<reference evidence="5" key="1">
    <citation type="submission" date="2021-01" db="EMBL/GenBank/DDBJ databases">
        <authorList>
            <person name="Li R."/>
            <person name="Bekaert M."/>
        </authorList>
    </citation>
    <scope>NUCLEOTIDE SEQUENCE</scope>
    <source>
        <strain evidence="5">Farmed</strain>
    </source>
</reference>
<evidence type="ECO:0000256" key="2">
    <source>
        <dbReference type="SAM" id="MobiDB-lite"/>
    </source>
</evidence>
<organism evidence="5 6">
    <name type="scientific">Acanthosepion pharaonis</name>
    <name type="common">Pharaoh cuttlefish</name>
    <name type="synonym">Sepia pharaonis</name>
    <dbReference type="NCBI Taxonomy" id="158019"/>
    <lineage>
        <taxon>Eukaryota</taxon>
        <taxon>Metazoa</taxon>
        <taxon>Spiralia</taxon>
        <taxon>Lophotrochozoa</taxon>
        <taxon>Mollusca</taxon>
        <taxon>Cephalopoda</taxon>
        <taxon>Coleoidea</taxon>
        <taxon>Decapodiformes</taxon>
        <taxon>Sepiida</taxon>
        <taxon>Sepiina</taxon>
        <taxon>Sepiidae</taxon>
        <taxon>Acanthosepion</taxon>
    </lineage>
</organism>
<dbReference type="Gene3D" id="2.40.50.140">
    <property type="entry name" value="Nucleic acid-binding proteins"/>
    <property type="match status" value="1"/>
</dbReference>
<dbReference type="GO" id="GO:0010212">
    <property type="term" value="P:response to ionizing radiation"/>
    <property type="evidence" value="ECO:0007669"/>
    <property type="project" value="TreeGrafter"/>
</dbReference>
<dbReference type="PANTHER" id="PTHR13356:SF0">
    <property type="entry name" value="SOSS COMPLEX SUBUNIT B HOMOLOG"/>
    <property type="match status" value="1"/>
</dbReference>
<dbReference type="GO" id="GO:0000724">
    <property type="term" value="P:double-strand break repair via homologous recombination"/>
    <property type="evidence" value="ECO:0007669"/>
    <property type="project" value="TreeGrafter"/>
</dbReference>
<feature type="signal peptide" evidence="4">
    <location>
        <begin position="1"/>
        <end position="23"/>
    </location>
</feature>
<feature type="region of interest" description="Disordered" evidence="2">
    <location>
        <begin position="365"/>
        <end position="446"/>
    </location>
</feature>
<dbReference type="OrthoDB" id="295715at2759"/>
<dbReference type="InterPro" id="IPR012340">
    <property type="entry name" value="NA-bd_OB-fold"/>
</dbReference>
<keyword evidence="6" id="KW-1185">Reference proteome</keyword>
<evidence type="ECO:0000256" key="4">
    <source>
        <dbReference type="SAM" id="SignalP"/>
    </source>
</evidence>
<dbReference type="SUPFAM" id="SSF50249">
    <property type="entry name" value="Nucleic acid-binding proteins"/>
    <property type="match status" value="1"/>
</dbReference>
<keyword evidence="3" id="KW-0812">Transmembrane</keyword>
<feature type="chain" id="PRO_5032914471" evidence="4">
    <location>
        <begin position="24"/>
        <end position="446"/>
    </location>
</feature>
<evidence type="ECO:0000256" key="1">
    <source>
        <dbReference type="ARBA" id="ARBA00023125"/>
    </source>
</evidence>
<dbReference type="GO" id="GO:0070876">
    <property type="term" value="C:SOSS complex"/>
    <property type="evidence" value="ECO:0007669"/>
    <property type="project" value="TreeGrafter"/>
</dbReference>
<evidence type="ECO:0000313" key="5">
    <source>
        <dbReference type="EMBL" id="CAE1280403.1"/>
    </source>
</evidence>
<keyword evidence="1" id="KW-0238">DNA-binding</keyword>
<feature type="compositionally biased region" description="Polar residues" evidence="2">
    <location>
        <begin position="383"/>
        <end position="414"/>
    </location>
</feature>
<name>A0A812CVH3_ACAPH</name>
<dbReference type="GO" id="GO:0044818">
    <property type="term" value="P:mitotic G2/M transition checkpoint"/>
    <property type="evidence" value="ECO:0007669"/>
    <property type="project" value="TreeGrafter"/>
</dbReference>
<keyword evidence="3" id="KW-0472">Membrane</keyword>
<keyword evidence="4" id="KW-0732">Signal</keyword>
<proteinExistence type="predicted"/>
<dbReference type="EMBL" id="CAHIKZ030002063">
    <property type="protein sequence ID" value="CAE1280403.1"/>
    <property type="molecule type" value="Genomic_DNA"/>
</dbReference>
<dbReference type="CDD" id="cd04491">
    <property type="entry name" value="SoSSB_OBF"/>
    <property type="match status" value="1"/>
</dbReference>